<feature type="chain" id="PRO_5024302647" description="Peptidase S74 domain-containing protein" evidence="2">
    <location>
        <begin position="21"/>
        <end position="431"/>
    </location>
</feature>
<sequence>MKKIKLVICLLFCLPLVSYTQLRITGGGPAGGNSGSMTEPGIIEVSCSEYTNNLSKKWDVAISSHTRLKIDYEVNLETNYDKVVIYATSQLSSSTENRYIQYELATLTGSKKGTVYSNRIDNGVVYLKVLFTTDASVCCNSGNTQLSGFKIAISREDKGDSFGDITVNGTITGNSTGGALRVDTHYGYLDLGPQNSLFSHLSTDRGKFLFNKPIFLEDGKLGAYDTQNLSLQTNATDRMTILGSNGNVGIGTTSPKAKLDITGDVYIPTGKSYWIGSTTDTGNRLRLHHSTYDAYIDFMPNLYFRNGSSHTVVALKANGNVGIGTASPTNLLDVNGTIHAKEVKIDNINWPDYVFSNDYQLLPLNKVKLHIDENKHLPGIPTEAEVKENGVNVGEMQTKLLQKIEELTLYLIQQQETIEALKTEMQELKEK</sequence>
<comment type="caution">
    <text evidence="3">The sequence shown here is derived from an EMBL/GenBank/DDBJ whole genome shotgun (WGS) entry which is preliminary data.</text>
</comment>
<evidence type="ECO:0000256" key="2">
    <source>
        <dbReference type="SAM" id="SignalP"/>
    </source>
</evidence>
<evidence type="ECO:0000313" key="3">
    <source>
        <dbReference type="EMBL" id="KAA6302583.1"/>
    </source>
</evidence>
<keyword evidence="1" id="KW-0175">Coiled coil</keyword>
<evidence type="ECO:0000313" key="4">
    <source>
        <dbReference type="Proteomes" id="UP000324575"/>
    </source>
</evidence>
<protein>
    <recommendedName>
        <fullName evidence="5">Peptidase S74 domain-containing protein</fullName>
    </recommendedName>
</protein>
<accession>A0A5M8P2B1</accession>
<feature type="signal peptide" evidence="2">
    <location>
        <begin position="1"/>
        <end position="20"/>
    </location>
</feature>
<name>A0A5M8P2B1_9BACT</name>
<evidence type="ECO:0008006" key="5">
    <source>
        <dbReference type="Google" id="ProtNLM"/>
    </source>
</evidence>
<dbReference type="EMBL" id="SNRX01000006">
    <property type="protein sequence ID" value="KAA6302583.1"/>
    <property type="molecule type" value="Genomic_DNA"/>
</dbReference>
<proteinExistence type="predicted"/>
<gene>
    <name evidence="3" type="ORF">EZS26_001090</name>
</gene>
<feature type="coiled-coil region" evidence="1">
    <location>
        <begin position="404"/>
        <end position="431"/>
    </location>
</feature>
<dbReference type="AlphaFoldDB" id="A0A5M8P2B1"/>
<keyword evidence="2" id="KW-0732">Signal</keyword>
<organism evidence="3 4">
    <name type="scientific">Candidatus Ordinivivax streblomastigis</name>
    <dbReference type="NCBI Taxonomy" id="2540710"/>
    <lineage>
        <taxon>Bacteria</taxon>
        <taxon>Pseudomonadati</taxon>
        <taxon>Bacteroidota</taxon>
        <taxon>Bacteroidia</taxon>
        <taxon>Bacteroidales</taxon>
        <taxon>Candidatus Ordinivivax</taxon>
    </lineage>
</organism>
<dbReference type="Proteomes" id="UP000324575">
    <property type="component" value="Unassembled WGS sequence"/>
</dbReference>
<reference evidence="3 4" key="1">
    <citation type="submission" date="2019-03" db="EMBL/GenBank/DDBJ databases">
        <title>Single cell metagenomics reveals metabolic interactions within the superorganism composed of flagellate Streblomastix strix and complex community of Bacteroidetes bacteria on its surface.</title>
        <authorList>
            <person name="Treitli S.C."/>
            <person name="Kolisko M."/>
            <person name="Husnik F."/>
            <person name="Keeling P."/>
            <person name="Hampl V."/>
        </authorList>
    </citation>
    <scope>NUCLEOTIDE SEQUENCE [LARGE SCALE GENOMIC DNA]</scope>
    <source>
        <strain evidence="3">St1</strain>
    </source>
</reference>
<evidence type="ECO:0000256" key="1">
    <source>
        <dbReference type="SAM" id="Coils"/>
    </source>
</evidence>